<dbReference type="EMBL" id="REGN01005750">
    <property type="protein sequence ID" value="RNA12189.1"/>
    <property type="molecule type" value="Genomic_DNA"/>
</dbReference>
<evidence type="ECO:0000313" key="2">
    <source>
        <dbReference type="EMBL" id="RNA12189.1"/>
    </source>
</evidence>
<keyword evidence="1" id="KW-1133">Transmembrane helix</keyword>
<evidence type="ECO:0000256" key="1">
    <source>
        <dbReference type="SAM" id="Phobius"/>
    </source>
</evidence>
<name>A0A3M7QLP4_BRAPC</name>
<keyword evidence="1" id="KW-0472">Membrane</keyword>
<protein>
    <submittedName>
        <fullName evidence="2">Uncharacterized protein</fullName>
    </submittedName>
</protein>
<sequence length="110" mass="13362">MLYMQFNWETYYKKIKKKFIYICENNKILNFVRSLMGLFEGVLRFFKILVFIAIYIQLSVQPKKFKCLQSLTSHVIWKYFKIDTDNYVCDVKEDDKMSLMLISEKRTNIS</sequence>
<evidence type="ECO:0000313" key="3">
    <source>
        <dbReference type="Proteomes" id="UP000276133"/>
    </source>
</evidence>
<accession>A0A3M7QLP4</accession>
<organism evidence="2 3">
    <name type="scientific">Brachionus plicatilis</name>
    <name type="common">Marine rotifer</name>
    <name type="synonym">Brachionus muelleri</name>
    <dbReference type="NCBI Taxonomy" id="10195"/>
    <lineage>
        <taxon>Eukaryota</taxon>
        <taxon>Metazoa</taxon>
        <taxon>Spiralia</taxon>
        <taxon>Gnathifera</taxon>
        <taxon>Rotifera</taxon>
        <taxon>Eurotatoria</taxon>
        <taxon>Monogononta</taxon>
        <taxon>Pseudotrocha</taxon>
        <taxon>Ploima</taxon>
        <taxon>Brachionidae</taxon>
        <taxon>Brachionus</taxon>
    </lineage>
</organism>
<keyword evidence="3" id="KW-1185">Reference proteome</keyword>
<proteinExistence type="predicted"/>
<dbReference type="Proteomes" id="UP000276133">
    <property type="component" value="Unassembled WGS sequence"/>
</dbReference>
<dbReference type="AlphaFoldDB" id="A0A3M7QLP4"/>
<keyword evidence="1" id="KW-0812">Transmembrane</keyword>
<comment type="caution">
    <text evidence="2">The sequence shown here is derived from an EMBL/GenBank/DDBJ whole genome shotgun (WGS) entry which is preliminary data.</text>
</comment>
<reference evidence="2 3" key="1">
    <citation type="journal article" date="2018" name="Sci. Rep.">
        <title>Genomic signatures of local adaptation to the degree of environmental predictability in rotifers.</title>
        <authorList>
            <person name="Franch-Gras L."/>
            <person name="Hahn C."/>
            <person name="Garcia-Roger E.M."/>
            <person name="Carmona M.J."/>
            <person name="Serra M."/>
            <person name="Gomez A."/>
        </authorList>
    </citation>
    <scope>NUCLEOTIDE SEQUENCE [LARGE SCALE GENOMIC DNA]</scope>
    <source>
        <strain evidence="2">HYR1</strain>
    </source>
</reference>
<gene>
    <name evidence="2" type="ORF">BpHYR1_005897</name>
</gene>
<feature type="transmembrane region" description="Helical" evidence="1">
    <location>
        <begin position="35"/>
        <end position="56"/>
    </location>
</feature>